<protein>
    <submittedName>
        <fullName evidence="2">Uncharacterized protein</fullName>
    </submittedName>
</protein>
<dbReference type="AlphaFoldDB" id="A0A1I3U3K5"/>
<organism evidence="2 3">
    <name type="scientific">Desulfomicrobium apsheronum</name>
    <dbReference type="NCBI Taxonomy" id="52560"/>
    <lineage>
        <taxon>Bacteria</taxon>
        <taxon>Pseudomonadati</taxon>
        <taxon>Thermodesulfobacteriota</taxon>
        <taxon>Desulfovibrionia</taxon>
        <taxon>Desulfovibrionales</taxon>
        <taxon>Desulfomicrobiaceae</taxon>
        <taxon>Desulfomicrobium</taxon>
    </lineage>
</organism>
<keyword evidence="1" id="KW-0175">Coiled coil</keyword>
<accession>A0A1I3U3K5</accession>
<evidence type="ECO:0000313" key="2">
    <source>
        <dbReference type="EMBL" id="SFJ77512.1"/>
    </source>
</evidence>
<feature type="coiled-coil region" evidence="1">
    <location>
        <begin position="458"/>
        <end position="485"/>
    </location>
</feature>
<proteinExistence type="predicted"/>
<dbReference type="Proteomes" id="UP000198635">
    <property type="component" value="Unassembled WGS sequence"/>
</dbReference>
<sequence length="490" mass="55506">MDKTFLILICAFSMVALLMILSKIKKNNTSIKKSYLFDKNKTENYINFKKDSSKKSRKYDISNAKEASKSNDSTFTTSICKEKIIELTDTDILQEDEAKTRDNIYTSKKSINLNIEISKTKDFIKVLTPKFASEFYTMAYGPSPDILPSSITYCHHAKDNNTEDTDFLIRELVTDGLNGSFYALSMAAVIHAVTPDCPQRSRIELIAPWIIRHVGESEGHWLLGVFALHYLASTIQNGRVATASFALEHLSKSSLAGNYKGILFPPYLNAPGADYPLPPTDYSRLLLPSDMDNELRSFWHWCHRAADLGNPWANETIASLLYAKPDPDRPIKEQSRLAVYHLEKAARSGHKLAALTLGGLFHTGKIEEEYNTLLIANRDIHKAFFFYSLFTRLKCGGAYFRHDDVRSNLLAEMHAQKYLSDDPLTGNPPEMTSFEYESILKDTKTVYEEFEAKKFEENAAQEDLYNKARKALPELRAELEAVSVRVGDVL</sequence>
<dbReference type="InterPro" id="IPR011990">
    <property type="entry name" value="TPR-like_helical_dom_sf"/>
</dbReference>
<keyword evidence="3" id="KW-1185">Reference proteome</keyword>
<reference evidence="3" key="1">
    <citation type="submission" date="2016-10" db="EMBL/GenBank/DDBJ databases">
        <authorList>
            <person name="Varghese N."/>
            <person name="Submissions S."/>
        </authorList>
    </citation>
    <scope>NUCLEOTIDE SEQUENCE [LARGE SCALE GENOMIC DNA]</scope>
    <source>
        <strain evidence="3">DSM 5918</strain>
    </source>
</reference>
<evidence type="ECO:0000256" key="1">
    <source>
        <dbReference type="SAM" id="Coils"/>
    </source>
</evidence>
<dbReference type="STRING" id="52560.SAMN04488082_1076"/>
<evidence type="ECO:0000313" key="3">
    <source>
        <dbReference type="Proteomes" id="UP000198635"/>
    </source>
</evidence>
<dbReference type="OrthoDB" id="9763050at2"/>
<dbReference type="RefSeq" id="WP_092374113.1">
    <property type="nucleotide sequence ID" value="NZ_FORX01000007.1"/>
</dbReference>
<dbReference type="EMBL" id="FORX01000007">
    <property type="protein sequence ID" value="SFJ77512.1"/>
    <property type="molecule type" value="Genomic_DNA"/>
</dbReference>
<dbReference type="SUPFAM" id="SSF81901">
    <property type="entry name" value="HCP-like"/>
    <property type="match status" value="1"/>
</dbReference>
<name>A0A1I3U3K5_9BACT</name>
<gene>
    <name evidence="2" type="ORF">SAMN04488082_1076</name>
</gene>
<dbReference type="Gene3D" id="1.25.40.10">
    <property type="entry name" value="Tetratricopeptide repeat domain"/>
    <property type="match status" value="1"/>
</dbReference>